<dbReference type="Proteomes" id="UP000095200">
    <property type="component" value="Unassembled WGS sequence"/>
</dbReference>
<dbReference type="STRING" id="1592317.DPF_1433"/>
<keyword evidence="2 6" id="KW-0949">S-adenosyl-L-methionine</keyword>
<comment type="pathway">
    <text evidence="6">Quinol/quinone metabolism; menaquinone biosynthesis.</text>
</comment>
<dbReference type="EC" id="2.5.1.120" evidence="6"/>
<dbReference type="InterPro" id="IPR020050">
    <property type="entry name" value="FO_synthase_su2"/>
</dbReference>
<dbReference type="SFLD" id="SFLDG01064">
    <property type="entry name" value="F420__menaquinone_cofactor_bio"/>
    <property type="match status" value="1"/>
</dbReference>
<dbReference type="GO" id="GO:0009234">
    <property type="term" value="P:menaquinone biosynthetic process"/>
    <property type="evidence" value="ECO:0007669"/>
    <property type="project" value="UniProtKB-UniRule"/>
</dbReference>
<dbReference type="CDD" id="cd01335">
    <property type="entry name" value="Radical_SAM"/>
    <property type="match status" value="1"/>
</dbReference>
<feature type="binding site" evidence="6 7">
    <location>
        <position position="64"/>
    </location>
    <ligand>
        <name>[4Fe-4S] cluster</name>
        <dbReference type="ChEBI" id="CHEBI:49883"/>
        <note>4Fe-4S-S-AdoMet</note>
    </ligand>
</feature>
<dbReference type="EMBL" id="BDFE01000015">
    <property type="protein sequence ID" value="GAU08717.1"/>
    <property type="molecule type" value="Genomic_DNA"/>
</dbReference>
<accession>A0A194AF72</accession>
<dbReference type="SFLD" id="SFLDG01389">
    <property type="entry name" value="menaquinone_synthsis_involved"/>
    <property type="match status" value="1"/>
</dbReference>
<keyword evidence="4 6" id="KW-0408">Iron</keyword>
<dbReference type="InterPro" id="IPR058240">
    <property type="entry name" value="rSAM_sf"/>
</dbReference>
<evidence type="ECO:0000256" key="6">
    <source>
        <dbReference type="HAMAP-Rule" id="MF_00993"/>
    </source>
</evidence>
<dbReference type="RefSeq" id="WP_069858458.1">
    <property type="nucleotide sequence ID" value="NZ_BDFE01000015.1"/>
</dbReference>
<evidence type="ECO:0000256" key="7">
    <source>
        <dbReference type="PIRSR" id="PIRSR004762-1"/>
    </source>
</evidence>
<dbReference type="PANTHER" id="PTHR43076">
    <property type="entry name" value="FO SYNTHASE (COFH)"/>
    <property type="match status" value="1"/>
</dbReference>
<evidence type="ECO:0000256" key="5">
    <source>
        <dbReference type="ARBA" id="ARBA00023014"/>
    </source>
</evidence>
<dbReference type="GO" id="GO:0051539">
    <property type="term" value="F:4 iron, 4 sulfur cluster binding"/>
    <property type="evidence" value="ECO:0007669"/>
    <property type="project" value="UniProtKB-KW"/>
</dbReference>
<dbReference type="SMART" id="SM00729">
    <property type="entry name" value="Elp3"/>
    <property type="match status" value="1"/>
</dbReference>
<comment type="catalytic activity">
    <reaction evidence="6">
        <text>3-[(1-carboxyvinyl)-oxy]benzoate + S-adenosyl-L-methionine + H2O = 6-amino-6-deoxyfutalosine + hydrogencarbonate + L-methionine + H(+)</text>
        <dbReference type="Rhea" id="RHEA:33075"/>
        <dbReference type="ChEBI" id="CHEBI:15377"/>
        <dbReference type="ChEBI" id="CHEBI:15378"/>
        <dbReference type="ChEBI" id="CHEBI:17544"/>
        <dbReference type="ChEBI" id="CHEBI:57844"/>
        <dbReference type="ChEBI" id="CHEBI:59789"/>
        <dbReference type="ChEBI" id="CHEBI:64286"/>
        <dbReference type="ChEBI" id="CHEBI:76981"/>
        <dbReference type="EC" id="2.5.1.120"/>
    </reaction>
</comment>
<dbReference type="InterPro" id="IPR045567">
    <property type="entry name" value="CofH/MnqC-like_C"/>
</dbReference>
<dbReference type="PANTHER" id="PTHR43076:SF7">
    <property type="entry name" value="AMINODEOXYFUTALOSINE SYNTHASE"/>
    <property type="match status" value="1"/>
</dbReference>
<dbReference type="InterPro" id="IPR034405">
    <property type="entry name" value="F420"/>
</dbReference>
<gene>
    <name evidence="6" type="primary">mqnE</name>
    <name evidence="10" type="ORF">DPF_1433</name>
</gene>
<keyword evidence="5 6" id="KW-0411">Iron-sulfur</keyword>
<evidence type="ECO:0000313" key="10">
    <source>
        <dbReference type="EMBL" id="GAU08717.1"/>
    </source>
</evidence>
<keyword evidence="6" id="KW-0474">Menaquinone biosynthesis</keyword>
<reference evidence="11" key="1">
    <citation type="submission" date="2016-06" db="EMBL/GenBank/DDBJ databases">
        <title>Draft genome sequence of Desulfoplanes formicivorans strain Pf12B.</title>
        <authorList>
            <person name="Watanabe M."/>
            <person name="Kojima H."/>
            <person name="Fukui M."/>
        </authorList>
    </citation>
    <scope>NUCLEOTIDE SEQUENCE [LARGE SCALE GENOMIC DNA]</scope>
    <source>
        <strain evidence="11">Pf12B</strain>
    </source>
</reference>
<sequence>MNKLTIIIRHVQEGGRLNQEDALHLARTASIHDLGQLGHMRRQALHGNKAYYVYNQHLNYTNVCQNACTFCAYSKREGQPGGYVYSREEIRDRLMARIKEPIREIHIVGGLNPALTYDYFLSMLQTVREVRPEATIKAFTAVEIAFLAKEYNKSVQQVLSDLQEAGLKCMTGGGAEVFDTNLRQKICPEKIPGTQWLDIHRTAHSLGIYSNCTMLFGHVETWENRIDHLHALRKLQDSTGGFLCFIPLPYQPDNNALEASGPDGEDFLRTIAISRIYLDNIPHIKAYWAYAGVKAAQMGLWAGADDFDGTIVEEKIGHAAGSASPKGLGQDQLCQYIAAAGFTPIQRDTFFNQV</sequence>
<dbReference type="Pfam" id="PF04055">
    <property type="entry name" value="Radical_SAM"/>
    <property type="match status" value="1"/>
</dbReference>
<dbReference type="PIRSF" id="PIRSF004762">
    <property type="entry name" value="CHP00423"/>
    <property type="match status" value="1"/>
</dbReference>
<keyword evidence="6" id="KW-0808">Transferase</keyword>
<dbReference type="InterPro" id="IPR007197">
    <property type="entry name" value="rSAM"/>
</dbReference>
<comment type="similarity">
    <text evidence="6">Belongs to the radical SAM superfamily. MqnE family.</text>
</comment>
<name>A0A194AF72_9BACT</name>
<dbReference type="GO" id="GO:0044689">
    <property type="term" value="F:7,8-didemethyl-8-hydroxy-5-deazariboflavin synthase activity"/>
    <property type="evidence" value="ECO:0007669"/>
    <property type="project" value="TreeGrafter"/>
</dbReference>
<comment type="caution">
    <text evidence="10">The sequence shown here is derived from an EMBL/GenBank/DDBJ whole genome shotgun (WGS) entry which is preliminary data.</text>
</comment>
<evidence type="ECO:0000256" key="3">
    <source>
        <dbReference type="ARBA" id="ARBA00022723"/>
    </source>
</evidence>
<protein>
    <recommendedName>
        <fullName evidence="6">Aminodeoxyfutalosine synthase</fullName>
        <shortName evidence="6">AFL synthase</shortName>
        <shortName evidence="6">Aminofutalosine synthase</shortName>
        <ecNumber evidence="6">2.5.1.120</ecNumber>
    </recommendedName>
    <alternativeName>
        <fullName evidence="6">Menaquinone biosynthetic enzyme MqnE</fullName>
    </alternativeName>
</protein>
<dbReference type="AlphaFoldDB" id="A0A194AF72"/>
<feature type="binding site" evidence="8">
    <location>
        <position position="176"/>
    </location>
    <ligand>
        <name>S-adenosyl-L-methionine</name>
        <dbReference type="ChEBI" id="CHEBI:59789"/>
    </ligand>
</feature>
<evidence type="ECO:0000259" key="9">
    <source>
        <dbReference type="PROSITE" id="PS51918"/>
    </source>
</evidence>
<keyword evidence="1 6" id="KW-0004">4Fe-4S</keyword>
<dbReference type="NCBIfam" id="TIGR03700">
    <property type="entry name" value="mena_SCO4494"/>
    <property type="match status" value="1"/>
</dbReference>
<keyword evidence="3 6" id="KW-0479">Metal-binding</keyword>
<keyword evidence="11" id="KW-1185">Reference proteome</keyword>
<organism evidence="10 11">
    <name type="scientific">Desulfoplanes formicivorans</name>
    <dbReference type="NCBI Taxonomy" id="1592317"/>
    <lineage>
        <taxon>Bacteria</taxon>
        <taxon>Pseudomonadati</taxon>
        <taxon>Thermodesulfobacteriota</taxon>
        <taxon>Desulfovibrionia</taxon>
        <taxon>Desulfovibrionales</taxon>
        <taxon>Desulfoplanaceae</taxon>
        <taxon>Desulfoplanes</taxon>
    </lineage>
</organism>
<dbReference type="InterPro" id="IPR022432">
    <property type="entry name" value="MqnE"/>
</dbReference>
<comment type="function">
    <text evidence="6">Radical SAM enzyme that catalyzes the addition of the adenosyl radical to the double bond of 3-[(1-carboxyvinyl)oxy]benzoate, leading to aminodeoxyfutalosine (AFL), a key intermediate in the formation of menaquinone (MK, vitamin K2) from chorismate.</text>
</comment>
<evidence type="ECO:0000256" key="4">
    <source>
        <dbReference type="ARBA" id="ARBA00023004"/>
    </source>
</evidence>
<dbReference type="SUPFAM" id="SSF102114">
    <property type="entry name" value="Radical SAM enzymes"/>
    <property type="match status" value="1"/>
</dbReference>
<evidence type="ECO:0000256" key="2">
    <source>
        <dbReference type="ARBA" id="ARBA00022691"/>
    </source>
</evidence>
<dbReference type="UniPathway" id="UPA00079"/>
<comment type="cofactor">
    <cofactor evidence="6 7">
        <name>[4Fe-4S] cluster</name>
        <dbReference type="ChEBI" id="CHEBI:49883"/>
    </cofactor>
    <text evidence="6 7">Binds 1 [4Fe-4S] cluster. The cluster is coordinated with 3 cysteines and an exchangeable S-adenosyl-L-methionine.</text>
</comment>
<evidence type="ECO:0000256" key="8">
    <source>
        <dbReference type="PIRSR" id="PIRSR004762-2"/>
    </source>
</evidence>
<dbReference type="SFLD" id="SFLDF00343">
    <property type="entry name" value="aminofutalosine_synthase_(mqnE"/>
    <property type="match status" value="1"/>
</dbReference>
<dbReference type="Pfam" id="PF19288">
    <property type="entry name" value="CofH_C"/>
    <property type="match status" value="1"/>
</dbReference>
<dbReference type="HAMAP" id="MF_00993">
    <property type="entry name" value="MqnE"/>
    <property type="match status" value="1"/>
</dbReference>
<dbReference type="PROSITE" id="PS51918">
    <property type="entry name" value="RADICAL_SAM"/>
    <property type="match status" value="1"/>
</dbReference>
<dbReference type="Gene3D" id="3.20.20.70">
    <property type="entry name" value="Aldolase class I"/>
    <property type="match status" value="1"/>
</dbReference>
<feature type="binding site" evidence="8">
    <location>
        <position position="70"/>
    </location>
    <ligand>
        <name>S-adenosyl-L-methionine</name>
        <dbReference type="ChEBI" id="CHEBI:59789"/>
    </ligand>
</feature>
<feature type="domain" description="Radical SAM core" evidence="9">
    <location>
        <begin position="50"/>
        <end position="282"/>
    </location>
</feature>
<proteinExistence type="inferred from homology"/>
<dbReference type="GO" id="GO:0005506">
    <property type="term" value="F:iron ion binding"/>
    <property type="evidence" value="ECO:0007669"/>
    <property type="project" value="UniProtKB-UniRule"/>
</dbReference>
<feature type="binding site" evidence="6 7">
    <location>
        <position position="68"/>
    </location>
    <ligand>
        <name>[4Fe-4S] cluster</name>
        <dbReference type="ChEBI" id="CHEBI:49883"/>
        <note>4Fe-4S-S-AdoMet</note>
    </ligand>
</feature>
<dbReference type="InterPro" id="IPR006638">
    <property type="entry name" value="Elp3/MiaA/NifB-like_rSAM"/>
</dbReference>
<dbReference type="GO" id="GO:0102573">
    <property type="term" value="F:aminodeoxyfutalosine synthase activity"/>
    <property type="evidence" value="ECO:0007669"/>
    <property type="project" value="UniProtKB-EC"/>
</dbReference>
<dbReference type="NCBIfam" id="TIGR00423">
    <property type="entry name" value="CofH family radical SAM protein"/>
    <property type="match status" value="1"/>
</dbReference>
<evidence type="ECO:0000313" key="11">
    <source>
        <dbReference type="Proteomes" id="UP000095200"/>
    </source>
</evidence>
<dbReference type="InterPro" id="IPR013785">
    <property type="entry name" value="Aldolase_TIM"/>
</dbReference>
<feature type="binding site" evidence="6 7">
    <location>
        <position position="71"/>
    </location>
    <ligand>
        <name>[4Fe-4S] cluster</name>
        <dbReference type="ChEBI" id="CHEBI:49883"/>
        <note>4Fe-4S-S-AdoMet</note>
    </ligand>
</feature>
<dbReference type="OrthoDB" id="9802027at2"/>
<dbReference type="SFLD" id="SFLDS00029">
    <property type="entry name" value="Radical_SAM"/>
    <property type="match status" value="1"/>
</dbReference>
<evidence type="ECO:0000256" key="1">
    <source>
        <dbReference type="ARBA" id="ARBA00022485"/>
    </source>
</evidence>